<keyword evidence="4 6" id="KW-1133">Transmembrane helix</keyword>
<dbReference type="CDD" id="cd16914">
    <property type="entry name" value="EcfT"/>
    <property type="match status" value="1"/>
</dbReference>
<evidence type="ECO:0000256" key="3">
    <source>
        <dbReference type="ARBA" id="ARBA00022692"/>
    </source>
</evidence>
<feature type="transmembrane region" description="Helical" evidence="6">
    <location>
        <begin position="63"/>
        <end position="86"/>
    </location>
</feature>
<evidence type="ECO:0000256" key="6">
    <source>
        <dbReference type="SAM" id="Phobius"/>
    </source>
</evidence>
<keyword evidence="3 6" id="KW-0812">Transmembrane</keyword>
<evidence type="ECO:0000256" key="5">
    <source>
        <dbReference type="ARBA" id="ARBA00023136"/>
    </source>
</evidence>
<keyword evidence="5 6" id="KW-0472">Membrane</keyword>
<dbReference type="OrthoDB" id="9815246at2"/>
<gene>
    <name evidence="7" type="ORF">DESHY_80008</name>
</gene>
<feature type="transmembrane region" description="Helical" evidence="6">
    <location>
        <begin position="22"/>
        <end position="51"/>
    </location>
</feature>
<evidence type="ECO:0000313" key="8">
    <source>
        <dbReference type="Proteomes" id="UP000009315"/>
    </source>
</evidence>
<evidence type="ECO:0000313" key="7">
    <source>
        <dbReference type="EMBL" id="CCO09341.1"/>
    </source>
</evidence>
<organism evidence="7 8">
    <name type="scientific">Desulforamulus hydrothermalis Lam5 = DSM 18033</name>
    <dbReference type="NCBI Taxonomy" id="1121428"/>
    <lineage>
        <taxon>Bacteria</taxon>
        <taxon>Bacillati</taxon>
        <taxon>Bacillota</taxon>
        <taxon>Clostridia</taxon>
        <taxon>Eubacteriales</taxon>
        <taxon>Peptococcaceae</taxon>
        <taxon>Desulforamulus</taxon>
    </lineage>
</organism>
<dbReference type="GO" id="GO:0043190">
    <property type="term" value="C:ATP-binding cassette (ABC) transporter complex"/>
    <property type="evidence" value="ECO:0007669"/>
    <property type="project" value="InterPro"/>
</dbReference>
<dbReference type="InterPro" id="IPR012809">
    <property type="entry name" value="ECF_CbiQ"/>
</dbReference>
<protein>
    <submittedName>
        <fullName evidence="7">Cobalt ABC transporter, inner membrane subunit CbiQ</fullName>
    </submittedName>
</protein>
<dbReference type="EMBL" id="CAOS01000015">
    <property type="protein sequence ID" value="CCO09341.1"/>
    <property type="molecule type" value="Genomic_DNA"/>
</dbReference>
<comment type="subcellular location">
    <subcellularLocation>
        <location evidence="1">Cell membrane</location>
        <topology evidence="1">Multi-pass membrane protein</topology>
    </subcellularLocation>
</comment>
<reference evidence="7 8" key="1">
    <citation type="journal article" date="2013" name="Genome Announc.">
        <title>Genome Sequence of the Sulfate-Reducing Bacterium Desulfotomaculum hydrothermale Lam5(T).</title>
        <authorList>
            <person name="Amin O."/>
            <person name="Fardeau M.L."/>
            <person name="Valette O."/>
            <person name="Hirschler-Rea A."/>
            <person name="Barbe V."/>
            <person name="Medigue C."/>
            <person name="Vacherie B."/>
            <person name="Ollivier B."/>
            <person name="Bertin P.N."/>
            <person name="Dolla A."/>
        </authorList>
    </citation>
    <scope>NUCLEOTIDE SEQUENCE [LARGE SCALE GENOMIC DNA]</scope>
    <source>
        <strain evidence="8">Lam5 / DSM 18033</strain>
    </source>
</reference>
<feature type="transmembrane region" description="Helical" evidence="6">
    <location>
        <begin position="238"/>
        <end position="255"/>
    </location>
</feature>
<dbReference type="InterPro" id="IPR052770">
    <property type="entry name" value="Cobalt_transport_CbiQ"/>
</dbReference>
<dbReference type="Pfam" id="PF02361">
    <property type="entry name" value="CbiQ"/>
    <property type="match status" value="1"/>
</dbReference>
<sequence length="258" mass="28467">MLPIERLAYCNGLRGIHPGEKFLLTSCFLLTCLALNVPVVSGLVLLTMSVITLRQGKIPLGFYLKLLSVPMFFLMAGTVTIAVNILPPQAPALWSWQWGGLKLGVTSSSLLACAKLILRSLAAVTCLYFLALTTPLIEIIGILRKLKVPPLFIELMSLVYRYLFIWLATATGIYTSQTARQGYSCLKNSYRSLGLLASSLLVRSQQRAQELYTALEARCYQGTIEVLEQTYPLSKKNLLLIAIAEILLILAYYLSGGN</sequence>
<dbReference type="AlphaFoldDB" id="K8ELH8"/>
<feature type="transmembrane region" description="Helical" evidence="6">
    <location>
        <begin position="125"/>
        <end position="143"/>
    </location>
</feature>
<comment type="caution">
    <text evidence="7">The sequence shown here is derived from an EMBL/GenBank/DDBJ whole genome shotgun (WGS) entry which is preliminary data.</text>
</comment>
<dbReference type="PANTHER" id="PTHR43723">
    <property type="entry name" value="COBALT TRANSPORT PROTEIN CBIQ"/>
    <property type="match status" value="1"/>
</dbReference>
<feature type="transmembrane region" description="Helical" evidence="6">
    <location>
        <begin position="98"/>
        <end position="118"/>
    </location>
</feature>
<dbReference type="PANTHER" id="PTHR43723:SF1">
    <property type="entry name" value="COBALT TRANSPORT PROTEIN CBIQ"/>
    <property type="match status" value="1"/>
</dbReference>
<evidence type="ECO:0000256" key="2">
    <source>
        <dbReference type="ARBA" id="ARBA00022475"/>
    </source>
</evidence>
<dbReference type="NCBIfam" id="TIGR02454">
    <property type="entry name" value="ECF_T_CbiQ"/>
    <property type="match status" value="1"/>
</dbReference>
<proteinExistence type="predicted"/>
<dbReference type="RefSeq" id="WP_008413314.1">
    <property type="nucleotide sequence ID" value="NZ_CAOS01000015.1"/>
</dbReference>
<dbReference type="InterPro" id="IPR003339">
    <property type="entry name" value="ABC/ECF_trnsptr_transmembrane"/>
</dbReference>
<evidence type="ECO:0000256" key="1">
    <source>
        <dbReference type="ARBA" id="ARBA00004651"/>
    </source>
</evidence>
<accession>K8ELH8</accession>
<dbReference type="STRING" id="1121428.DESHY_80008"/>
<dbReference type="GO" id="GO:0006824">
    <property type="term" value="P:cobalt ion transport"/>
    <property type="evidence" value="ECO:0007669"/>
    <property type="project" value="InterPro"/>
</dbReference>
<dbReference type="Proteomes" id="UP000009315">
    <property type="component" value="Unassembled WGS sequence"/>
</dbReference>
<feature type="transmembrane region" description="Helical" evidence="6">
    <location>
        <begin position="155"/>
        <end position="174"/>
    </location>
</feature>
<keyword evidence="8" id="KW-1185">Reference proteome</keyword>
<keyword evidence="2" id="KW-1003">Cell membrane</keyword>
<evidence type="ECO:0000256" key="4">
    <source>
        <dbReference type="ARBA" id="ARBA00022989"/>
    </source>
</evidence>
<name>K8ELH8_9FIRM</name>
<dbReference type="eggNOG" id="COG0619">
    <property type="taxonomic scope" value="Bacteria"/>
</dbReference>